<protein>
    <submittedName>
        <fullName evidence="1">Uncharacterized protein</fullName>
    </submittedName>
</protein>
<reference evidence="1 2" key="1">
    <citation type="journal article" date="2016" name="G3 (Bethesda)">
        <title>First Draft Assembly and Annotation of the Genome of a California Endemic Oak Quercus lobata Nee (Fagaceae).</title>
        <authorList>
            <person name="Sork V.L."/>
            <person name="Fitz-Gibbon S.T."/>
            <person name="Puiu D."/>
            <person name="Crepeau M."/>
            <person name="Gugger P.F."/>
            <person name="Sherman R."/>
            <person name="Stevens K."/>
            <person name="Langley C.H."/>
            <person name="Pellegrini M."/>
            <person name="Salzberg S.L."/>
        </authorList>
    </citation>
    <scope>NUCLEOTIDE SEQUENCE [LARGE SCALE GENOMIC DNA]</scope>
    <source>
        <strain evidence="1 2">cv. SW786</strain>
    </source>
</reference>
<dbReference type="EnsemblPlants" id="QL11p016472:mrna">
    <property type="protein sequence ID" value="QL11p016472:mrna"/>
    <property type="gene ID" value="QL11p016472"/>
</dbReference>
<proteinExistence type="predicted"/>
<evidence type="ECO:0000313" key="2">
    <source>
        <dbReference type="Proteomes" id="UP000594261"/>
    </source>
</evidence>
<dbReference type="Proteomes" id="UP000594261">
    <property type="component" value="Chromosome 11"/>
</dbReference>
<dbReference type="InParanoid" id="A0A7N2MWQ8"/>
<sequence length="113" mass="12865">MKEYGVELSWTKVFSLSKTNAIETIPRPTGFRRNREKVFEMSGREMDGGHLVLQNLETQEIKDLGIVGYKVRSWNKQIMGIRSMSSKREATFISLREAEMAEKGVHSVIGDGE</sequence>
<name>A0A7N2MWQ8_QUELO</name>
<keyword evidence="2" id="KW-1185">Reference proteome</keyword>
<dbReference type="EMBL" id="LRBV02000011">
    <property type="status" value="NOT_ANNOTATED_CDS"/>
    <property type="molecule type" value="Genomic_DNA"/>
</dbReference>
<reference evidence="1" key="2">
    <citation type="submission" date="2021-01" db="UniProtKB">
        <authorList>
            <consortium name="EnsemblPlants"/>
        </authorList>
    </citation>
    <scope>IDENTIFICATION</scope>
</reference>
<evidence type="ECO:0000313" key="1">
    <source>
        <dbReference type="EnsemblPlants" id="QL11p016472:mrna"/>
    </source>
</evidence>
<dbReference type="AlphaFoldDB" id="A0A7N2MWQ8"/>
<organism evidence="1 2">
    <name type="scientific">Quercus lobata</name>
    <name type="common">Valley oak</name>
    <dbReference type="NCBI Taxonomy" id="97700"/>
    <lineage>
        <taxon>Eukaryota</taxon>
        <taxon>Viridiplantae</taxon>
        <taxon>Streptophyta</taxon>
        <taxon>Embryophyta</taxon>
        <taxon>Tracheophyta</taxon>
        <taxon>Spermatophyta</taxon>
        <taxon>Magnoliopsida</taxon>
        <taxon>eudicotyledons</taxon>
        <taxon>Gunneridae</taxon>
        <taxon>Pentapetalae</taxon>
        <taxon>rosids</taxon>
        <taxon>fabids</taxon>
        <taxon>Fagales</taxon>
        <taxon>Fagaceae</taxon>
        <taxon>Quercus</taxon>
    </lineage>
</organism>
<accession>A0A7N2MWQ8</accession>
<dbReference type="Gramene" id="QL11p016472:mrna">
    <property type="protein sequence ID" value="QL11p016472:mrna"/>
    <property type="gene ID" value="QL11p016472"/>
</dbReference>